<keyword evidence="4" id="KW-1185">Reference proteome</keyword>
<accession>A0ABQ8XDR0</accession>
<feature type="coiled-coil region" evidence="1">
    <location>
        <begin position="521"/>
        <end position="555"/>
    </location>
</feature>
<feature type="region of interest" description="Disordered" evidence="2">
    <location>
        <begin position="446"/>
        <end position="471"/>
    </location>
</feature>
<feature type="compositionally biased region" description="Polar residues" evidence="2">
    <location>
        <begin position="446"/>
        <end position="457"/>
    </location>
</feature>
<dbReference type="EMBL" id="JAOAOG010000310">
    <property type="protein sequence ID" value="KAJ6230649.1"/>
    <property type="molecule type" value="Genomic_DNA"/>
</dbReference>
<reference evidence="3" key="1">
    <citation type="submission" date="2022-08" db="EMBL/GenBank/DDBJ databases">
        <title>Novel sulfate-reducing endosymbionts in the free-living metamonad Anaeramoeba.</title>
        <authorList>
            <person name="Jerlstrom-Hultqvist J."/>
            <person name="Cepicka I."/>
            <person name="Gallot-Lavallee L."/>
            <person name="Salas-Leiva D."/>
            <person name="Curtis B.A."/>
            <person name="Zahonova K."/>
            <person name="Pipaliya S."/>
            <person name="Dacks J."/>
            <person name="Roger A.J."/>
        </authorList>
    </citation>
    <scope>NUCLEOTIDE SEQUENCE</scope>
    <source>
        <strain evidence="3">Schooner1</strain>
    </source>
</reference>
<evidence type="ECO:0000313" key="3">
    <source>
        <dbReference type="EMBL" id="KAJ6230649.1"/>
    </source>
</evidence>
<sequence length="606" mass="71225">MRKIIFKNFELILENISNQSSILIKEYLHSLLQLIDLLSKGEFEMLLVLFKKTLTFGNKVNDPIIKQYSILGICFSIAILGKTEEINAIIKVLKSELNCKELSLVITCLNGLLLLLNGPIALPIQPILTFLYDFLIKKLCSGYFMNKHLNQILHLAFILIIKFPNENSTNEFIDKLIDIVFEITEDLDIDLLSMICNGFEKLILLQILNTNQRKKILDLIHSKHDNINPNFFLRLFSFITTLIYLETRICGKILNPIKQNSISLLFLQYKTNPFFYTKLFNKIFPKILFDNLNPKISLKLLINEIYSIKCFNPILLSQSLFKLTLLINDYDTLFNKKLLIYKEFLLCINSNKNNLNYYTSNEKAIYLWKFSLIFFCLFINNNGKMQFNKLLFKEICLKFHKLIEITDIFPIFKKIILEFLSLNFLNNQRKLKLLLKVQDKFKSYESQNRGIDNGNNVNKHEDGGDRDGNDTLNNDVDQEIILLNKKIDLQINDFTLQNEQIQQIKKEYRLNKKENNLKFSLNEKKTLILQIENKIRKLENEIKLKNNNLKKLLNKNQNNLNTNISNNKKKSNLLKIEQDGITNKKTVIRNLKERRRFLLNQIQGKK</sequence>
<organism evidence="3 4">
    <name type="scientific">Anaeramoeba flamelloides</name>
    <dbReference type="NCBI Taxonomy" id="1746091"/>
    <lineage>
        <taxon>Eukaryota</taxon>
        <taxon>Metamonada</taxon>
        <taxon>Anaeramoebidae</taxon>
        <taxon>Anaeramoeba</taxon>
    </lineage>
</organism>
<proteinExistence type="predicted"/>
<feature type="compositionally biased region" description="Basic and acidic residues" evidence="2">
    <location>
        <begin position="458"/>
        <end position="469"/>
    </location>
</feature>
<evidence type="ECO:0000256" key="2">
    <source>
        <dbReference type="SAM" id="MobiDB-lite"/>
    </source>
</evidence>
<gene>
    <name evidence="3" type="ORF">M0813_06641</name>
</gene>
<evidence type="ECO:0000256" key="1">
    <source>
        <dbReference type="SAM" id="Coils"/>
    </source>
</evidence>
<protein>
    <submittedName>
        <fullName evidence="3">Huntington disease protein</fullName>
    </submittedName>
</protein>
<dbReference type="Proteomes" id="UP001150062">
    <property type="component" value="Unassembled WGS sequence"/>
</dbReference>
<evidence type="ECO:0000313" key="4">
    <source>
        <dbReference type="Proteomes" id="UP001150062"/>
    </source>
</evidence>
<comment type="caution">
    <text evidence="3">The sequence shown here is derived from an EMBL/GenBank/DDBJ whole genome shotgun (WGS) entry which is preliminary data.</text>
</comment>
<keyword evidence="1" id="KW-0175">Coiled coil</keyword>
<name>A0ABQ8XDR0_9EUKA</name>